<evidence type="ECO:0000313" key="2">
    <source>
        <dbReference type="Proteomes" id="UP001447188"/>
    </source>
</evidence>
<name>A0ABR3GFF6_9PEZI</name>
<protein>
    <submittedName>
        <fullName evidence="1">Uncharacterized protein</fullName>
    </submittedName>
</protein>
<comment type="caution">
    <text evidence="1">The sequence shown here is derived from an EMBL/GenBank/DDBJ whole genome shotgun (WGS) entry which is preliminary data.</text>
</comment>
<keyword evidence="2" id="KW-1185">Reference proteome</keyword>
<accession>A0ABR3GFF6</accession>
<sequence>MSSYPRRVSMIHRPISRNFIVQKIANAFIAGVIENKPATHWAVVVSLNEKYANQSSLIYPKVGEGSQAVRFELVKENGGNLWSETPAWKDGNGFRDYPEDLGGYTWMSDDDIRAIAERTIMKRPLYLNGYSDCQCFAVDLLSRIVDNPSESLRAETTEVRFRRFLIDAVAFVRLDSRGD</sequence>
<proteinExistence type="predicted"/>
<evidence type="ECO:0000313" key="1">
    <source>
        <dbReference type="EMBL" id="KAL0634482.1"/>
    </source>
</evidence>
<dbReference type="Proteomes" id="UP001447188">
    <property type="component" value="Unassembled WGS sequence"/>
</dbReference>
<reference evidence="1 2" key="1">
    <citation type="submission" date="2024-02" db="EMBL/GenBank/DDBJ databases">
        <title>Discinaceae phylogenomics.</title>
        <authorList>
            <person name="Dirks A.C."/>
            <person name="James T.Y."/>
        </authorList>
    </citation>
    <scope>NUCLEOTIDE SEQUENCE [LARGE SCALE GENOMIC DNA]</scope>
    <source>
        <strain evidence="1 2">ACD0624</strain>
    </source>
</reference>
<dbReference type="EMBL" id="JBBBZM010000093">
    <property type="protein sequence ID" value="KAL0634482.1"/>
    <property type="molecule type" value="Genomic_DNA"/>
</dbReference>
<gene>
    <name evidence="1" type="ORF">Q9L58_006571</name>
</gene>
<organism evidence="1 2">
    <name type="scientific">Discina gigas</name>
    <dbReference type="NCBI Taxonomy" id="1032678"/>
    <lineage>
        <taxon>Eukaryota</taxon>
        <taxon>Fungi</taxon>
        <taxon>Dikarya</taxon>
        <taxon>Ascomycota</taxon>
        <taxon>Pezizomycotina</taxon>
        <taxon>Pezizomycetes</taxon>
        <taxon>Pezizales</taxon>
        <taxon>Discinaceae</taxon>
        <taxon>Discina</taxon>
    </lineage>
</organism>